<gene>
    <name evidence="3" type="ORF">Q4527_00570</name>
</gene>
<dbReference type="Proteomes" id="UP001170717">
    <property type="component" value="Unassembled WGS sequence"/>
</dbReference>
<keyword evidence="1 3" id="KW-0378">Hydrolase</keyword>
<dbReference type="PANTHER" id="PTHR46118">
    <property type="entry name" value="PROTEIN ABHD11"/>
    <property type="match status" value="1"/>
</dbReference>
<organism evidence="3 4">
    <name type="scientific">Alteromonas stellipolaris</name>
    <dbReference type="NCBI Taxonomy" id="233316"/>
    <lineage>
        <taxon>Bacteria</taxon>
        <taxon>Pseudomonadati</taxon>
        <taxon>Pseudomonadota</taxon>
        <taxon>Gammaproteobacteria</taxon>
        <taxon>Alteromonadales</taxon>
        <taxon>Alteromonadaceae</taxon>
        <taxon>Alteromonas/Salinimonas group</taxon>
        <taxon>Alteromonas</taxon>
    </lineage>
</organism>
<dbReference type="SUPFAM" id="SSF53474">
    <property type="entry name" value="alpha/beta-Hydrolases"/>
    <property type="match status" value="1"/>
</dbReference>
<dbReference type="PANTHER" id="PTHR46118:SF4">
    <property type="entry name" value="PROTEIN ABHD11"/>
    <property type="match status" value="1"/>
</dbReference>
<evidence type="ECO:0000256" key="1">
    <source>
        <dbReference type="ARBA" id="ARBA00022801"/>
    </source>
</evidence>
<dbReference type="InterPro" id="IPR000073">
    <property type="entry name" value="AB_hydrolase_1"/>
</dbReference>
<dbReference type="EMBL" id="JAUOQI010000001">
    <property type="protein sequence ID" value="MDO6575863.1"/>
    <property type="molecule type" value="Genomic_DNA"/>
</dbReference>
<comment type="caution">
    <text evidence="3">The sequence shown here is derived from an EMBL/GenBank/DDBJ whole genome shotgun (WGS) entry which is preliminary data.</text>
</comment>
<dbReference type="AlphaFoldDB" id="A0AAW7YXV8"/>
<sequence length="260" mass="29162">MSLHFKLSEAQKNSPWLVLVHGLFGSADNLAGVKRHFESTYNIISIDLPDHGQSPWTDGFTLEAAVTGIVEILDNNQVDKAAFLGHSLGGKVVMQFALLNPDRVSHLIVADIAPVKYSHSHQAVFDGLKNVPLDAISDRKEAQTALSEYVKEPGVQQFLLKSLYQTENNEWQWRFNVDGLIESYSRILDWPQSNLTFEGITLFIKGAESDYINNSYRKEIAKYFPRAKAHIIEGTGHWLHAEKPSIFNAIVARTLEKATS</sequence>
<evidence type="ECO:0000313" key="4">
    <source>
        <dbReference type="Proteomes" id="UP001170717"/>
    </source>
</evidence>
<dbReference type="Pfam" id="PF00561">
    <property type="entry name" value="Abhydrolase_1"/>
    <property type="match status" value="1"/>
</dbReference>
<reference evidence="3" key="1">
    <citation type="submission" date="2023-07" db="EMBL/GenBank/DDBJ databases">
        <title>Genome content predicts the carbon catabolic preferences of heterotrophic bacteria.</title>
        <authorList>
            <person name="Gralka M."/>
        </authorList>
    </citation>
    <scope>NUCLEOTIDE SEQUENCE</scope>
    <source>
        <strain evidence="3">F2M12</strain>
    </source>
</reference>
<dbReference type="InterPro" id="IPR029058">
    <property type="entry name" value="AB_hydrolase_fold"/>
</dbReference>
<dbReference type="Gene3D" id="3.40.50.1820">
    <property type="entry name" value="alpha/beta hydrolase"/>
    <property type="match status" value="1"/>
</dbReference>
<dbReference type="PRINTS" id="PR00111">
    <property type="entry name" value="ABHYDROLASE"/>
</dbReference>
<evidence type="ECO:0000259" key="2">
    <source>
        <dbReference type="Pfam" id="PF00561"/>
    </source>
</evidence>
<dbReference type="RefSeq" id="WP_061997372.1">
    <property type="nucleotide sequence ID" value="NZ_CP015345.1"/>
</dbReference>
<proteinExistence type="predicted"/>
<feature type="domain" description="AB hydrolase-1" evidence="2">
    <location>
        <begin position="15"/>
        <end position="244"/>
    </location>
</feature>
<evidence type="ECO:0000313" key="3">
    <source>
        <dbReference type="EMBL" id="MDO6575863.1"/>
    </source>
</evidence>
<dbReference type="InterPro" id="IPR000639">
    <property type="entry name" value="Epox_hydrolase-like"/>
</dbReference>
<dbReference type="PRINTS" id="PR00412">
    <property type="entry name" value="EPOXHYDRLASE"/>
</dbReference>
<name>A0AAW7YXV8_9ALTE</name>
<accession>A0AAW7YXV8</accession>
<protein>
    <submittedName>
        <fullName evidence="3">Alpha/beta fold hydrolase</fullName>
    </submittedName>
</protein>
<dbReference type="GO" id="GO:0016787">
    <property type="term" value="F:hydrolase activity"/>
    <property type="evidence" value="ECO:0007669"/>
    <property type="project" value="UniProtKB-KW"/>
</dbReference>